<dbReference type="InterPro" id="IPR058548">
    <property type="entry name" value="MlaB-like_STAS"/>
</dbReference>
<dbReference type="SMART" id="SM00073">
    <property type="entry name" value="HPT"/>
    <property type="match status" value="1"/>
</dbReference>
<evidence type="ECO:0000313" key="4">
    <source>
        <dbReference type="EMBL" id="ABB38497.2"/>
    </source>
</evidence>
<gene>
    <name evidence="4" type="ordered locus">Dde_1700</name>
</gene>
<dbReference type="SUPFAM" id="SSF52091">
    <property type="entry name" value="SpoIIaa-like"/>
    <property type="match status" value="1"/>
</dbReference>
<keyword evidence="5" id="KW-1185">Reference proteome</keyword>
<dbReference type="Pfam" id="PF01627">
    <property type="entry name" value="Hpt"/>
    <property type="match status" value="1"/>
</dbReference>
<dbReference type="PROSITE" id="PS50801">
    <property type="entry name" value="STAS"/>
    <property type="match status" value="1"/>
</dbReference>
<proteinExistence type="predicted"/>
<accession>Q310Z9</accession>
<dbReference type="SUPFAM" id="SSF47226">
    <property type="entry name" value="Histidine-containing phosphotransfer domain, HPT domain"/>
    <property type="match status" value="1"/>
</dbReference>
<dbReference type="RefSeq" id="WP_011367643.1">
    <property type="nucleotide sequence ID" value="NC_007519.1"/>
</dbReference>
<dbReference type="InterPro" id="IPR008207">
    <property type="entry name" value="Sig_transdc_His_kin_Hpt_dom"/>
</dbReference>
<protein>
    <submittedName>
        <fullName evidence="4">Hpt protein</fullName>
    </submittedName>
</protein>
<dbReference type="STRING" id="207559.Dde_1700"/>
<dbReference type="Gene3D" id="1.20.120.160">
    <property type="entry name" value="HPT domain"/>
    <property type="match status" value="1"/>
</dbReference>
<evidence type="ECO:0000313" key="5">
    <source>
        <dbReference type="Proteomes" id="UP000002710"/>
    </source>
</evidence>
<reference evidence="4 5" key="1">
    <citation type="journal article" date="2011" name="J. Bacteriol.">
        <title>Complete genome sequence and updated annotation of Desulfovibrio alaskensis G20.</title>
        <authorList>
            <person name="Hauser L.J."/>
            <person name="Land M.L."/>
            <person name="Brown S.D."/>
            <person name="Larimer F."/>
            <person name="Keller K.L."/>
            <person name="Rapp-Giles B.J."/>
            <person name="Price M.N."/>
            <person name="Lin M."/>
            <person name="Bruce D.C."/>
            <person name="Detter J.C."/>
            <person name="Tapia R."/>
            <person name="Han C.S."/>
            <person name="Goodwin L.A."/>
            <person name="Cheng J.F."/>
            <person name="Pitluck S."/>
            <person name="Copeland A."/>
            <person name="Lucas S."/>
            <person name="Nolan M."/>
            <person name="Lapidus A.L."/>
            <person name="Palumbo A.V."/>
            <person name="Wall J.D."/>
        </authorList>
    </citation>
    <scope>NUCLEOTIDE SEQUENCE [LARGE SCALE GENOMIC DNA]</scope>
    <source>
        <strain evidence="5">ATCC BAA 1058 / DSM 17464 / G20</strain>
    </source>
</reference>
<name>Q310Z9_OLEA2</name>
<keyword evidence="1" id="KW-0597">Phosphoprotein</keyword>
<dbReference type="PROSITE" id="PS50894">
    <property type="entry name" value="HPT"/>
    <property type="match status" value="1"/>
</dbReference>
<dbReference type="AlphaFoldDB" id="Q310Z9"/>
<dbReference type="EMBL" id="CP000112">
    <property type="protein sequence ID" value="ABB38497.2"/>
    <property type="molecule type" value="Genomic_DNA"/>
</dbReference>
<dbReference type="GO" id="GO:0004672">
    <property type="term" value="F:protein kinase activity"/>
    <property type="evidence" value="ECO:0007669"/>
    <property type="project" value="UniProtKB-ARBA"/>
</dbReference>
<organism evidence="4 5">
    <name type="scientific">Oleidesulfovibrio alaskensis (strain ATCC BAA-1058 / DSM 17464 / G20)</name>
    <name type="common">Desulfovibrio alaskensis</name>
    <dbReference type="NCBI Taxonomy" id="207559"/>
    <lineage>
        <taxon>Bacteria</taxon>
        <taxon>Pseudomonadati</taxon>
        <taxon>Thermodesulfobacteriota</taxon>
        <taxon>Desulfovibrionia</taxon>
        <taxon>Desulfovibrionales</taxon>
        <taxon>Desulfovibrionaceae</taxon>
        <taxon>Oleidesulfovibrio</taxon>
    </lineage>
</organism>
<dbReference type="eggNOG" id="COG1366">
    <property type="taxonomic scope" value="Bacteria"/>
</dbReference>
<sequence length="589" mass="63079">MPNSREDIRQAFFDDAQNHLAAMGVLLLELEVAGKDADHELLDGLLRAAHALKCSAGFLDYRRAFTLARALESFLDMWREGTLVPDESTAARVEKAFDILAVLLTPSGTSESEQAARSEKSAEAEALAAVLDAAGGVEENGGGTQCPAQYRVYAPDGALVFEGHCPDLHLAGKTGSNLYVLEFIYEEDLNRKDLSPQALLGFLQKSGYILAIGGRTVPVGYEPADVLCVLYASFLEKDLIAAVFQIAAEKVHPVDLQDLLAGEAMWQAAVVKDAEDALLHAVREPHKDSVDELVRQYDNAMEKLRAASDEDKEPLEGWDIEAVVSLGNGGEVADPFCMAVELHAADPAGAENTAYDATAASDCAVARGQTADADEAGLVAEFEDSFMEDEAELLLNELPEEHPLRAAYEAEPQGDEEFFRDTEEQPDLSYLNEALPDETPAGGVVFDLAMPVAESDTGLQSASLQDAKHKGEAEMIAGFAVGPAQDGNAGVLQLAGDITIERSAQLQEAFQEALSRYEVLRIDSQQLESADLTLVQLLCAAAAQAKERGGRLESEGLPSAGLMQTLVLAGFDDAAMKRRGLETFTGSGD</sequence>
<dbReference type="HOGENOM" id="CLU_410355_0_0_7"/>
<dbReference type="Pfam" id="PF13466">
    <property type="entry name" value="STAS_2"/>
    <property type="match status" value="1"/>
</dbReference>
<dbReference type="Gene3D" id="3.30.750.24">
    <property type="entry name" value="STAS domain"/>
    <property type="match status" value="1"/>
</dbReference>
<dbReference type="InterPro" id="IPR036641">
    <property type="entry name" value="HPT_dom_sf"/>
</dbReference>
<feature type="domain" description="HPt" evidence="3">
    <location>
        <begin position="1"/>
        <end position="117"/>
    </location>
</feature>
<dbReference type="Proteomes" id="UP000002710">
    <property type="component" value="Chromosome"/>
</dbReference>
<evidence type="ECO:0000256" key="1">
    <source>
        <dbReference type="PROSITE-ProRule" id="PRU00110"/>
    </source>
</evidence>
<evidence type="ECO:0000259" key="2">
    <source>
        <dbReference type="PROSITE" id="PS50801"/>
    </source>
</evidence>
<feature type="domain" description="STAS" evidence="2">
    <location>
        <begin position="491"/>
        <end position="589"/>
    </location>
</feature>
<dbReference type="GO" id="GO:0000160">
    <property type="term" value="P:phosphorelay signal transduction system"/>
    <property type="evidence" value="ECO:0007669"/>
    <property type="project" value="InterPro"/>
</dbReference>
<feature type="modified residue" description="Phosphohistidine" evidence="1">
    <location>
        <position position="50"/>
    </location>
</feature>
<dbReference type="KEGG" id="dde:Dde_1700"/>
<dbReference type="InterPro" id="IPR002645">
    <property type="entry name" value="STAS_dom"/>
</dbReference>
<dbReference type="InterPro" id="IPR036513">
    <property type="entry name" value="STAS_dom_sf"/>
</dbReference>
<evidence type="ECO:0000259" key="3">
    <source>
        <dbReference type="PROSITE" id="PS50894"/>
    </source>
</evidence>